<organism evidence="1 2">
    <name type="scientific">Acidovorax cavernicola</name>
    <dbReference type="NCBI Taxonomy" id="1675792"/>
    <lineage>
        <taxon>Bacteria</taxon>
        <taxon>Pseudomonadati</taxon>
        <taxon>Pseudomonadota</taxon>
        <taxon>Betaproteobacteria</taxon>
        <taxon>Burkholderiales</taxon>
        <taxon>Comamonadaceae</taxon>
        <taxon>Acidovorax</taxon>
    </lineage>
</organism>
<proteinExistence type="predicted"/>
<dbReference type="Proteomes" id="UP000265619">
    <property type="component" value="Unassembled WGS sequence"/>
</dbReference>
<evidence type="ECO:0000313" key="1">
    <source>
        <dbReference type="EMBL" id="RIX72172.1"/>
    </source>
</evidence>
<dbReference type="EMBL" id="QXMN01000107">
    <property type="protein sequence ID" value="RIX72172.1"/>
    <property type="molecule type" value="Genomic_DNA"/>
</dbReference>
<sequence length="28" mass="3289">MTAKNPADVFDAMHDLMHAYRHRMRAAM</sequence>
<keyword evidence="2" id="KW-1185">Reference proteome</keyword>
<gene>
    <name evidence="1" type="ORF">D3H34_31110</name>
</gene>
<name>A0A9X8CYF9_9BURK</name>
<reference evidence="1 2" key="1">
    <citation type="submission" date="2018-09" db="EMBL/GenBank/DDBJ databases">
        <title>Acidovorax cavernicola nov. sp. isolated from Gruta de las Maravillas (Aracena, Spain).</title>
        <authorList>
            <person name="Jurado V."/>
            <person name="Gutierrez-Patricio S."/>
            <person name="Gonzalez-Pimentel J.L."/>
            <person name="Miller A.Z."/>
            <person name="Laiz L."/>
            <person name="Saiz-Jimenez C."/>
        </authorList>
    </citation>
    <scope>NUCLEOTIDE SEQUENCE [LARGE SCALE GENOMIC DNA]</scope>
    <source>
        <strain evidence="1 2">1011MAR4D40.2</strain>
    </source>
</reference>
<evidence type="ECO:0000313" key="2">
    <source>
        <dbReference type="Proteomes" id="UP000265619"/>
    </source>
</evidence>
<accession>A0A9X8CYF9</accession>
<protein>
    <submittedName>
        <fullName evidence="1">MarR family transcriptional regulator</fullName>
    </submittedName>
</protein>
<dbReference type="AlphaFoldDB" id="A0A9X8CYF9"/>
<feature type="non-terminal residue" evidence="1">
    <location>
        <position position="28"/>
    </location>
</feature>
<comment type="caution">
    <text evidence="1">The sequence shown here is derived from an EMBL/GenBank/DDBJ whole genome shotgun (WGS) entry which is preliminary data.</text>
</comment>